<dbReference type="Proteomes" id="UP000574390">
    <property type="component" value="Unassembled WGS sequence"/>
</dbReference>
<name>A0A7J6Q9Y2_PEROL</name>
<proteinExistence type="predicted"/>
<sequence length="84" mass="9339">IWPSMEKKVFFRSSQTHRVKRSGDEHIYKHSGAMRRQMDVRPRGSGFGRLCLALLPLPLGLLHSAHVCRPSTASSPLSDSVGVL</sequence>
<comment type="caution">
    <text evidence="1">The sequence shown here is derived from an EMBL/GenBank/DDBJ whole genome shotgun (WGS) entry which is preliminary data.</text>
</comment>
<evidence type="ECO:0000313" key="1">
    <source>
        <dbReference type="EMBL" id="KAF4705384.1"/>
    </source>
</evidence>
<gene>
    <name evidence="1" type="ORF">FOZ62_020548</name>
</gene>
<organism evidence="1 2">
    <name type="scientific">Perkinsus olseni</name>
    <name type="common">Perkinsus atlanticus</name>
    <dbReference type="NCBI Taxonomy" id="32597"/>
    <lineage>
        <taxon>Eukaryota</taxon>
        <taxon>Sar</taxon>
        <taxon>Alveolata</taxon>
        <taxon>Perkinsozoa</taxon>
        <taxon>Perkinsea</taxon>
        <taxon>Perkinsida</taxon>
        <taxon>Perkinsidae</taxon>
        <taxon>Perkinsus</taxon>
    </lineage>
</organism>
<accession>A0A7J6Q9Y2</accession>
<dbReference type="EMBL" id="JABANM010030958">
    <property type="protein sequence ID" value="KAF4705384.1"/>
    <property type="molecule type" value="Genomic_DNA"/>
</dbReference>
<feature type="non-terminal residue" evidence="1">
    <location>
        <position position="1"/>
    </location>
</feature>
<protein>
    <submittedName>
        <fullName evidence="1">Uncharacterized protein</fullName>
    </submittedName>
</protein>
<dbReference type="AlphaFoldDB" id="A0A7J6Q9Y2"/>
<evidence type="ECO:0000313" key="2">
    <source>
        <dbReference type="Proteomes" id="UP000574390"/>
    </source>
</evidence>
<reference evidence="1 2" key="1">
    <citation type="submission" date="2020-04" db="EMBL/GenBank/DDBJ databases">
        <title>Perkinsus olseni comparative genomics.</title>
        <authorList>
            <person name="Bogema D.R."/>
        </authorList>
    </citation>
    <scope>NUCLEOTIDE SEQUENCE [LARGE SCALE GENOMIC DNA]</scope>
    <source>
        <strain evidence="1">ATCC PRA-205</strain>
    </source>
</reference>